<dbReference type="PANTHER" id="PTHR43133">
    <property type="entry name" value="RNA POLYMERASE ECF-TYPE SIGMA FACTO"/>
    <property type="match status" value="1"/>
</dbReference>
<dbReference type="KEGG" id="mee:DA075_32585"/>
<proteinExistence type="inferred from homology"/>
<dbReference type="InterPro" id="IPR000838">
    <property type="entry name" value="RNA_pol_sigma70_ECF_CS"/>
</dbReference>
<comment type="similarity">
    <text evidence="1 6">Belongs to the sigma-70 factor family. ECF subfamily.</text>
</comment>
<dbReference type="OrthoDB" id="9784272at2"/>
<dbReference type="InterPro" id="IPR013325">
    <property type="entry name" value="RNA_pol_sigma_r2"/>
</dbReference>
<dbReference type="Pfam" id="PF08281">
    <property type="entry name" value="Sigma70_r4_2"/>
    <property type="match status" value="1"/>
</dbReference>
<dbReference type="GO" id="GO:0006352">
    <property type="term" value="P:DNA-templated transcription initiation"/>
    <property type="evidence" value="ECO:0007669"/>
    <property type="project" value="InterPro"/>
</dbReference>
<gene>
    <name evidence="9" type="ORF">DA075_32585</name>
</gene>
<evidence type="ECO:0000256" key="5">
    <source>
        <dbReference type="ARBA" id="ARBA00023163"/>
    </source>
</evidence>
<dbReference type="InterPro" id="IPR013249">
    <property type="entry name" value="RNA_pol_sigma70_r4_t2"/>
</dbReference>
<dbReference type="PROSITE" id="PS01063">
    <property type="entry name" value="SIGMA70_ECF"/>
    <property type="match status" value="1"/>
</dbReference>
<evidence type="ECO:0000256" key="4">
    <source>
        <dbReference type="ARBA" id="ARBA00023125"/>
    </source>
</evidence>
<reference evidence="9 10" key="1">
    <citation type="submission" date="2018-04" db="EMBL/GenBank/DDBJ databases">
        <title>Methylobacterium sp. PR1016A genome.</title>
        <authorList>
            <person name="Park W."/>
        </authorList>
    </citation>
    <scope>NUCLEOTIDE SEQUENCE [LARGE SCALE GENOMIC DNA]</scope>
    <source>
        <strain evidence="9 10">PR1016A</strain>
    </source>
</reference>
<dbReference type="InterPro" id="IPR039425">
    <property type="entry name" value="RNA_pol_sigma-70-like"/>
</dbReference>
<dbReference type="SUPFAM" id="SSF88659">
    <property type="entry name" value="Sigma3 and sigma4 domains of RNA polymerase sigma factors"/>
    <property type="match status" value="1"/>
</dbReference>
<evidence type="ECO:0000256" key="3">
    <source>
        <dbReference type="ARBA" id="ARBA00023082"/>
    </source>
</evidence>
<organism evidence="9 10">
    <name type="scientific">Methylobacterium currus</name>
    <dbReference type="NCBI Taxonomy" id="2051553"/>
    <lineage>
        <taxon>Bacteria</taxon>
        <taxon>Pseudomonadati</taxon>
        <taxon>Pseudomonadota</taxon>
        <taxon>Alphaproteobacteria</taxon>
        <taxon>Hyphomicrobiales</taxon>
        <taxon>Methylobacteriaceae</taxon>
        <taxon>Methylobacterium</taxon>
    </lineage>
</organism>
<dbReference type="InterPro" id="IPR036388">
    <property type="entry name" value="WH-like_DNA-bd_sf"/>
</dbReference>
<dbReference type="InterPro" id="IPR014284">
    <property type="entry name" value="RNA_pol_sigma-70_dom"/>
</dbReference>
<evidence type="ECO:0000259" key="8">
    <source>
        <dbReference type="Pfam" id="PF08281"/>
    </source>
</evidence>
<dbReference type="AlphaFoldDB" id="A0A2R4WVM3"/>
<evidence type="ECO:0000256" key="6">
    <source>
        <dbReference type="RuleBase" id="RU000716"/>
    </source>
</evidence>
<feature type="domain" description="RNA polymerase sigma-70 region 2" evidence="7">
    <location>
        <begin position="39"/>
        <end position="106"/>
    </location>
</feature>
<keyword evidence="10" id="KW-1185">Reference proteome</keyword>
<dbReference type="EMBL" id="CP028844">
    <property type="protein sequence ID" value="AWB25598.1"/>
    <property type="molecule type" value="Genomic_DNA"/>
</dbReference>
<dbReference type="Gene3D" id="1.10.1740.10">
    <property type="match status" value="1"/>
</dbReference>
<dbReference type="NCBIfam" id="TIGR02937">
    <property type="entry name" value="sigma70-ECF"/>
    <property type="match status" value="1"/>
</dbReference>
<evidence type="ECO:0000259" key="7">
    <source>
        <dbReference type="Pfam" id="PF04542"/>
    </source>
</evidence>
<dbReference type="SUPFAM" id="SSF88946">
    <property type="entry name" value="Sigma2 domain of RNA polymerase sigma factors"/>
    <property type="match status" value="1"/>
</dbReference>
<accession>A0A2R4WVM3</accession>
<dbReference type="Pfam" id="PF04542">
    <property type="entry name" value="Sigma70_r2"/>
    <property type="match status" value="1"/>
</dbReference>
<evidence type="ECO:0000256" key="2">
    <source>
        <dbReference type="ARBA" id="ARBA00023015"/>
    </source>
</evidence>
<dbReference type="Proteomes" id="UP000244755">
    <property type="component" value="Chromosome 2"/>
</dbReference>
<keyword evidence="5 6" id="KW-0804">Transcription</keyword>
<dbReference type="InterPro" id="IPR013324">
    <property type="entry name" value="RNA_pol_sigma_r3/r4-like"/>
</dbReference>
<keyword evidence="3 6" id="KW-0731">Sigma factor</keyword>
<name>A0A2R4WVM3_9HYPH</name>
<dbReference type="RefSeq" id="WP_099957254.1">
    <property type="nucleotide sequence ID" value="NZ_CP028844.1"/>
</dbReference>
<feature type="domain" description="RNA polymerase sigma factor 70 region 4 type 2" evidence="8">
    <location>
        <begin position="138"/>
        <end position="190"/>
    </location>
</feature>
<keyword evidence="2 6" id="KW-0805">Transcription regulation</keyword>
<dbReference type="GO" id="GO:0016987">
    <property type="term" value="F:sigma factor activity"/>
    <property type="evidence" value="ECO:0007669"/>
    <property type="project" value="UniProtKB-KW"/>
</dbReference>
<evidence type="ECO:0000313" key="10">
    <source>
        <dbReference type="Proteomes" id="UP000244755"/>
    </source>
</evidence>
<keyword evidence="4 6" id="KW-0238">DNA-binding</keyword>
<evidence type="ECO:0000256" key="1">
    <source>
        <dbReference type="ARBA" id="ARBA00010641"/>
    </source>
</evidence>
<dbReference type="PANTHER" id="PTHR43133:SF62">
    <property type="entry name" value="RNA POLYMERASE SIGMA FACTOR SIGZ"/>
    <property type="match status" value="1"/>
</dbReference>
<dbReference type="Gene3D" id="1.10.10.10">
    <property type="entry name" value="Winged helix-like DNA-binding domain superfamily/Winged helix DNA-binding domain"/>
    <property type="match status" value="1"/>
</dbReference>
<dbReference type="InterPro" id="IPR007627">
    <property type="entry name" value="RNA_pol_sigma70_r2"/>
</dbReference>
<sequence>MLRVEDRPQRDPPGDREAAALAELIARVAAGRQDALRALYDRTAPKLFGLILRIVRDRGAAEDVLQDSYLRVWQNAAGYDPAAGRPMAWLAAIARHRAIDLVRRKGEVPMPASDDEEEDWLQRVADPRDREAEFLSRDALLTCLERLEPVQRDCVVRAYCEGLSREELASSYDRPVNTVKTWLHRGLALLRGCLDEAA</sequence>
<dbReference type="GO" id="GO:0003677">
    <property type="term" value="F:DNA binding"/>
    <property type="evidence" value="ECO:0007669"/>
    <property type="project" value="UniProtKB-KW"/>
</dbReference>
<protein>
    <recommendedName>
        <fullName evidence="6">RNA polymerase sigma factor</fullName>
    </recommendedName>
</protein>
<evidence type="ECO:0000313" key="9">
    <source>
        <dbReference type="EMBL" id="AWB25598.1"/>
    </source>
</evidence>